<dbReference type="GeneID" id="77325112"/>
<accession>A0A2A4H0P9</accession>
<dbReference type="InterPro" id="IPR011608">
    <property type="entry name" value="PRD"/>
</dbReference>
<dbReference type="NCBIfam" id="NF047357">
    <property type="entry name" value="antiterm_GlcT"/>
    <property type="match status" value="1"/>
</dbReference>
<evidence type="ECO:0000256" key="2">
    <source>
        <dbReference type="ARBA" id="ARBA00022737"/>
    </source>
</evidence>
<dbReference type="EMBL" id="MWUU01000001">
    <property type="protein sequence ID" value="PCF57183.1"/>
    <property type="molecule type" value="Genomic_DNA"/>
</dbReference>
<gene>
    <name evidence="3" type="ORF">B5C08_00200</name>
</gene>
<dbReference type="PROSITE" id="PS51372">
    <property type="entry name" value="PRD_2"/>
    <property type="match status" value="2"/>
</dbReference>
<dbReference type="Gene3D" id="2.30.24.10">
    <property type="entry name" value="CAT RNA-binding domain"/>
    <property type="match status" value="1"/>
</dbReference>
<dbReference type="Gene3D" id="1.20.890.100">
    <property type="match status" value="1"/>
</dbReference>
<dbReference type="InterPro" id="IPR050661">
    <property type="entry name" value="BglG_antiterminators"/>
</dbReference>
<dbReference type="Gene3D" id="1.10.1790.10">
    <property type="entry name" value="PRD domain"/>
    <property type="match status" value="1"/>
</dbReference>
<dbReference type="InterPro" id="IPR036634">
    <property type="entry name" value="PRD_sf"/>
</dbReference>
<dbReference type="Pfam" id="PF00874">
    <property type="entry name" value="PRD"/>
    <property type="match status" value="2"/>
</dbReference>
<dbReference type="PANTHER" id="PTHR30185:SF16">
    <property type="entry name" value="PROTEIN GLCT"/>
    <property type="match status" value="1"/>
</dbReference>
<dbReference type="PROSITE" id="PS00654">
    <property type="entry name" value="PRD_1"/>
    <property type="match status" value="1"/>
</dbReference>
<dbReference type="GO" id="GO:0045893">
    <property type="term" value="P:positive regulation of DNA-templated transcription"/>
    <property type="evidence" value="ECO:0007669"/>
    <property type="project" value="InterPro"/>
</dbReference>
<dbReference type="InterPro" id="IPR001550">
    <property type="entry name" value="Transcrpt_antitermin_CS"/>
</dbReference>
<proteinExistence type="inferred from homology"/>
<dbReference type="Proteomes" id="UP000218335">
    <property type="component" value="Unassembled WGS sequence"/>
</dbReference>
<dbReference type="RefSeq" id="WP_019166552.1">
    <property type="nucleotide sequence ID" value="NZ_CP094734.1"/>
</dbReference>
<evidence type="ECO:0000313" key="3">
    <source>
        <dbReference type="EMBL" id="PCF57183.1"/>
    </source>
</evidence>
<protein>
    <submittedName>
        <fullName evidence="3">Transcriptional regulator</fullName>
    </submittedName>
</protein>
<dbReference type="InterPro" id="IPR036650">
    <property type="entry name" value="CAT_RNA-bd_dom_sf"/>
</dbReference>
<organism evidence="3 4">
    <name type="scientific">Staphylococcus delphini</name>
    <dbReference type="NCBI Taxonomy" id="53344"/>
    <lineage>
        <taxon>Bacteria</taxon>
        <taxon>Bacillati</taxon>
        <taxon>Bacillota</taxon>
        <taxon>Bacilli</taxon>
        <taxon>Bacillales</taxon>
        <taxon>Staphylococcaceae</taxon>
        <taxon>Staphylococcus</taxon>
        <taxon>Staphylococcus intermedius group</taxon>
    </lineage>
</organism>
<dbReference type="InterPro" id="IPR004341">
    <property type="entry name" value="CAT_RNA-bd_dom"/>
</dbReference>
<dbReference type="SMART" id="SM01061">
    <property type="entry name" value="CAT_RBD"/>
    <property type="match status" value="1"/>
</dbReference>
<reference evidence="3 4" key="1">
    <citation type="journal article" date="2017" name="PLoS ONE">
        <title>Development of a real-time PCR for detection of Staphylococcus pseudintermedius using a novel automated comparison of whole-genome sequences.</title>
        <authorList>
            <person name="Verstappen K.M."/>
            <person name="Huijbregts L."/>
            <person name="Spaninks M."/>
            <person name="Wagenaar J.A."/>
            <person name="Fluit A.C."/>
            <person name="Duim B."/>
        </authorList>
    </citation>
    <scope>NUCLEOTIDE SEQUENCE [LARGE SCALE GENOMIC DNA]</scope>
    <source>
        <strain evidence="3 4">215070706401-1</strain>
    </source>
</reference>
<sequence length="283" mass="32833">MNQYTIKKVLNNNVLICEYQQSEVVIIGKGLGFNKKPGMKINDPDTIEKVFKLENKNEQDHYKMLVAHTDERVLRAVIDSVQIIMTHFELHHEESFIVSLTDHLIFALKRLEKGQLIKNPFLSETKYSYPEAYKIAKKVVARINLQLNTDFPEDEVGFIALHIASQTDDIDLGEMQNVPKLINNAIRMIEHDMEIQIPVASIQYQRFVRHIHFLLQRLKKGERTTIELSFENLLKTQYPLCYNVAVKIVKMIQSQIDVRVDEAEVAYLTMHIQQLSLASQNQS</sequence>
<dbReference type="SUPFAM" id="SSF50151">
    <property type="entry name" value="SacY-like RNA-binding domain"/>
    <property type="match status" value="1"/>
</dbReference>
<keyword evidence="2" id="KW-0677">Repeat</keyword>
<dbReference type="Gene3D" id="1.20.58.1950">
    <property type="match status" value="1"/>
</dbReference>
<dbReference type="SUPFAM" id="SSF63520">
    <property type="entry name" value="PTS-regulatory domain, PRD"/>
    <property type="match status" value="2"/>
</dbReference>
<dbReference type="AlphaFoldDB" id="A0A2A4H0P9"/>
<dbReference type="Pfam" id="PF03123">
    <property type="entry name" value="CAT_RBD"/>
    <property type="match status" value="1"/>
</dbReference>
<dbReference type="GO" id="GO:0003723">
    <property type="term" value="F:RNA binding"/>
    <property type="evidence" value="ECO:0007669"/>
    <property type="project" value="InterPro"/>
</dbReference>
<name>A0A2A4H0P9_9STAP</name>
<comment type="similarity">
    <text evidence="1">Belongs to the transcriptional antiterminator BglG family. GlcT subfamily.</text>
</comment>
<dbReference type="PANTHER" id="PTHR30185">
    <property type="entry name" value="CRYPTIC BETA-GLUCOSIDE BGL OPERON ANTITERMINATOR"/>
    <property type="match status" value="1"/>
</dbReference>
<evidence type="ECO:0000313" key="4">
    <source>
        <dbReference type="Proteomes" id="UP000218335"/>
    </source>
</evidence>
<comment type="caution">
    <text evidence="3">The sequence shown here is derived from an EMBL/GenBank/DDBJ whole genome shotgun (WGS) entry which is preliminary data.</text>
</comment>
<evidence type="ECO:0000256" key="1">
    <source>
        <dbReference type="ARBA" id="ARBA00009115"/>
    </source>
</evidence>